<sequence length="392" mass="44790">MTTYSTPVILYIVLESISALALILLMTQIVKSKGYFTKWTLFQLCVSSFFNQLPNIFPITLYGDQLRERAFETPLCIIVQKVGQFFFFPLQLFATVMTFFICYALMRNDSTIEQRHFRWISIAIWGLSSIYQAVRVGLASRVDNWDVDVHRLYCKSVSSKQNWLAFFVPTMVMTFFATIFALVKHTRRFARKQSRGRAIRLGQAVRFCVCSLVYVSLLLVASVPRVLKRADNIPDNEKLTIAEYSGSIIGISLLLIFGTHRSAALLLPCFYYEPTDSLLIKNTVKLQNTQKKETNNNHHQSTKNIENTIYTTLKRPLHSVIREHPKDKSTKTSILDNKLSSTSNIITPNSSPRSILSEMTNTSLMYEFGVADQWHVPRSEDSIIEVDYSGGV</sequence>
<keyword evidence="1" id="KW-0812">Transmembrane</keyword>
<feature type="transmembrane region" description="Helical" evidence="1">
    <location>
        <begin position="204"/>
        <end position="227"/>
    </location>
</feature>
<proteinExistence type="predicted"/>
<evidence type="ECO:0000313" key="3">
    <source>
        <dbReference type="Proteomes" id="UP000789831"/>
    </source>
</evidence>
<accession>A0A9N9A6Z9</accession>
<comment type="caution">
    <text evidence="2">The sequence shown here is derived from an EMBL/GenBank/DDBJ whole genome shotgun (WGS) entry which is preliminary data.</text>
</comment>
<name>A0A9N9A6Z9_9GLOM</name>
<protein>
    <submittedName>
        <fullName evidence="2">6085_t:CDS:1</fullName>
    </submittedName>
</protein>
<reference evidence="2" key="1">
    <citation type="submission" date="2021-06" db="EMBL/GenBank/DDBJ databases">
        <authorList>
            <person name="Kallberg Y."/>
            <person name="Tangrot J."/>
            <person name="Rosling A."/>
        </authorList>
    </citation>
    <scope>NUCLEOTIDE SEQUENCE</scope>
    <source>
        <strain evidence="2">MT106</strain>
    </source>
</reference>
<feature type="transmembrane region" description="Helical" evidence="1">
    <location>
        <begin position="6"/>
        <end position="27"/>
    </location>
</feature>
<gene>
    <name evidence="2" type="ORF">AGERDE_LOCUS5123</name>
</gene>
<keyword evidence="1" id="KW-1133">Transmembrane helix</keyword>
<keyword evidence="1" id="KW-0472">Membrane</keyword>
<dbReference type="AlphaFoldDB" id="A0A9N9A6Z9"/>
<dbReference type="Gene3D" id="1.20.1070.10">
    <property type="entry name" value="Rhodopsin 7-helix transmembrane proteins"/>
    <property type="match status" value="1"/>
</dbReference>
<feature type="transmembrane region" description="Helical" evidence="1">
    <location>
        <begin position="247"/>
        <end position="272"/>
    </location>
</feature>
<evidence type="ECO:0000313" key="2">
    <source>
        <dbReference type="EMBL" id="CAG8518770.1"/>
    </source>
</evidence>
<feature type="transmembrane region" description="Helical" evidence="1">
    <location>
        <begin position="163"/>
        <end position="183"/>
    </location>
</feature>
<keyword evidence="3" id="KW-1185">Reference proteome</keyword>
<feature type="transmembrane region" description="Helical" evidence="1">
    <location>
        <begin position="117"/>
        <end position="134"/>
    </location>
</feature>
<dbReference type="OrthoDB" id="2444059at2759"/>
<feature type="transmembrane region" description="Helical" evidence="1">
    <location>
        <begin position="82"/>
        <end position="105"/>
    </location>
</feature>
<dbReference type="Proteomes" id="UP000789831">
    <property type="component" value="Unassembled WGS sequence"/>
</dbReference>
<dbReference type="EMBL" id="CAJVPL010000657">
    <property type="protein sequence ID" value="CAG8518770.1"/>
    <property type="molecule type" value="Genomic_DNA"/>
</dbReference>
<organism evidence="2 3">
    <name type="scientific">Ambispora gerdemannii</name>
    <dbReference type="NCBI Taxonomy" id="144530"/>
    <lineage>
        <taxon>Eukaryota</taxon>
        <taxon>Fungi</taxon>
        <taxon>Fungi incertae sedis</taxon>
        <taxon>Mucoromycota</taxon>
        <taxon>Glomeromycotina</taxon>
        <taxon>Glomeromycetes</taxon>
        <taxon>Archaeosporales</taxon>
        <taxon>Ambisporaceae</taxon>
        <taxon>Ambispora</taxon>
    </lineage>
</organism>
<evidence type="ECO:0000256" key="1">
    <source>
        <dbReference type="SAM" id="Phobius"/>
    </source>
</evidence>